<dbReference type="SUPFAM" id="SSF54001">
    <property type="entry name" value="Cysteine proteinases"/>
    <property type="match status" value="1"/>
</dbReference>
<dbReference type="SMART" id="SM00061">
    <property type="entry name" value="MATH"/>
    <property type="match status" value="1"/>
</dbReference>
<dbReference type="CDD" id="cd02659">
    <property type="entry name" value="peptidase_C19C"/>
    <property type="match status" value="1"/>
</dbReference>
<evidence type="ECO:0000259" key="14">
    <source>
        <dbReference type="PROSITE" id="PS50144"/>
    </source>
</evidence>
<dbReference type="Gene3D" id="3.90.70.10">
    <property type="entry name" value="Cysteine proteinases"/>
    <property type="match status" value="1"/>
</dbReference>
<dbReference type="PROSITE" id="PS50235">
    <property type="entry name" value="USP_3"/>
    <property type="match status" value="1"/>
</dbReference>
<dbReference type="PROSITE" id="PS00972">
    <property type="entry name" value="USP_1"/>
    <property type="match status" value="1"/>
</dbReference>
<evidence type="ECO:0000256" key="10">
    <source>
        <dbReference type="ARBA" id="ARBA00023242"/>
    </source>
</evidence>
<evidence type="ECO:0000313" key="17">
    <source>
        <dbReference type="RefSeq" id="XP_026679334.1"/>
    </source>
</evidence>
<dbReference type="InterPro" id="IPR008974">
    <property type="entry name" value="TRAF-like"/>
</dbReference>
<protein>
    <recommendedName>
        <fullName evidence="5">Ubiquitin carboxyl-terminal hydrolase 7</fullName>
        <ecNumber evidence="4">3.4.19.12</ecNumber>
    </recommendedName>
    <alternativeName>
        <fullName evidence="12">Ubiquitin thioesterase 7</fullName>
    </alternativeName>
    <alternativeName>
        <fullName evidence="11">Ubiquitin-specific-processing protease 7</fullName>
    </alternativeName>
</protein>
<evidence type="ECO:0000256" key="13">
    <source>
        <dbReference type="SAM" id="MobiDB-lite"/>
    </source>
</evidence>
<evidence type="ECO:0000256" key="4">
    <source>
        <dbReference type="ARBA" id="ARBA00012759"/>
    </source>
</evidence>
<sequence>MFGNQEENATATNQDVEMNDADDEDRARSEVRFSFKVENIHNLKDTALSPPHYARNLPWKIMVMPTTRYLGFFLQCNGETESSAWSCYASAELILVPQKPGVEPFSRRIQHLFFIKENDWGFSHFMTFSDLLDPDKGFIKDDSIILEVCVQADAPHGVSWDSKKHTGYVGLKNQGATCYMNSLLQTLYFTNQLRKAVYKMPTESDDSNKSVALALQRVFHELQFSDKPVGTKKLTKSFGWETLDSFMQHDVQEFLRVLLDKLEIKMKGTCVEGTVPKLFEGKMISFIKCKKVNYTSSRAETFYDIQLNVKGKKDILESFKDYIEPEVLEGDNKYDAGVHGLQDAEKGVTFENLPPVLHLHLMRFQYDPVTDCSVKFNDRFEFYDRIELDDFLKEKGPTPATYILHAVLVHSGDNHGGHYVVYINPKGDNKWCKFDDDVVSKCSKDEAVAHNFGGNDEDSGLTVKHSTNAYMLVYIRESELANVLEDVTERDIPQEVTTIIVVQFSSCIEDKIPYLGCNDEDSGLTVKHSTNAYMLVYIRESELANVLEDVTERDIPQESFDHHSHCCLTPSVLFVSRDLFNRVEVTFCDKTILNDQGFTLELSLKMTYEQLVALVAQHLNTDKKLIQMFKRERLGTLKMTYEQLVALVAQHLNTDKKLIQMFKVQAYKDTPGNPLPHNFEGTLKDILAPINKPKMPKKMHYQKLSIPVVELINKRPFKVNNSTNDPSRIYSILIHIPKVQAYKDTPGNPLPHNFEGTLKDILAPINKPKMPKKMHYQKLSIPVVELINKRPFKVRTQFLDEAKKDAAIQPELLGPDNGGSGLLRLLEISNQKITAELDHSVSMDQLFGMNATTKIYRLEEIPQDEVSLDPDELLIPVAHFQKDIHNIFGYPFLLRIKDNERFSKVKERLAKKLNIQEKEFEKSSHFLDPDELLIPVAHFQKDIHNIFGYPFLLRIKDNERFSKVKERLAKKLNIQEKEFEKYKFGVINNNRITYIEEDSDCPVSINQFRSNISHQDYKVWLGLDHINKAPKRSRLNYLEKAIKIYN</sequence>
<dbReference type="InterPro" id="IPR001394">
    <property type="entry name" value="Peptidase_C19_UCH"/>
</dbReference>
<evidence type="ECO:0000259" key="15">
    <source>
        <dbReference type="PROSITE" id="PS50235"/>
    </source>
</evidence>
<dbReference type="GO" id="GO:0031647">
    <property type="term" value="P:regulation of protein stability"/>
    <property type="evidence" value="ECO:0007669"/>
    <property type="project" value="TreeGrafter"/>
</dbReference>
<comment type="similarity">
    <text evidence="3">Belongs to the peptidase C19 family.</text>
</comment>
<evidence type="ECO:0000256" key="7">
    <source>
        <dbReference type="ARBA" id="ARBA00022786"/>
    </source>
</evidence>
<keyword evidence="16" id="KW-1185">Reference proteome</keyword>
<dbReference type="KEGG" id="dci:103509124"/>
<dbReference type="GO" id="GO:0016579">
    <property type="term" value="P:protein deubiquitination"/>
    <property type="evidence" value="ECO:0007669"/>
    <property type="project" value="InterPro"/>
</dbReference>
<evidence type="ECO:0000313" key="16">
    <source>
        <dbReference type="Proteomes" id="UP000079169"/>
    </source>
</evidence>
<dbReference type="InterPro" id="IPR050164">
    <property type="entry name" value="Peptidase_C19"/>
</dbReference>
<keyword evidence="8" id="KW-0378">Hydrolase</keyword>
<dbReference type="InterPro" id="IPR028889">
    <property type="entry name" value="USP"/>
</dbReference>
<dbReference type="AlphaFoldDB" id="A0A3Q0IST7"/>
<evidence type="ECO:0000256" key="11">
    <source>
        <dbReference type="ARBA" id="ARBA00031500"/>
    </source>
</evidence>
<dbReference type="Gene3D" id="3.10.20.90">
    <property type="entry name" value="Phosphatidylinositol 3-kinase Catalytic Subunit, Chain A, domain 1"/>
    <property type="match status" value="3"/>
</dbReference>
<dbReference type="RefSeq" id="XP_026679334.1">
    <property type="nucleotide sequence ID" value="XM_026823533.1"/>
</dbReference>
<dbReference type="InterPro" id="IPR024729">
    <property type="entry name" value="USP7_ICP0-binding_dom"/>
</dbReference>
<feature type="domain" description="MATH" evidence="14">
    <location>
        <begin position="30"/>
        <end position="150"/>
    </location>
</feature>
<dbReference type="GO" id="GO:0005829">
    <property type="term" value="C:cytosol"/>
    <property type="evidence" value="ECO:0007669"/>
    <property type="project" value="TreeGrafter"/>
</dbReference>
<evidence type="ECO:0000256" key="8">
    <source>
        <dbReference type="ARBA" id="ARBA00022801"/>
    </source>
</evidence>
<keyword evidence="9" id="KW-0788">Thiol protease</keyword>
<evidence type="ECO:0000256" key="3">
    <source>
        <dbReference type="ARBA" id="ARBA00009085"/>
    </source>
</evidence>
<evidence type="ECO:0000256" key="5">
    <source>
        <dbReference type="ARBA" id="ARBA00021393"/>
    </source>
</evidence>
<reference evidence="17" key="1">
    <citation type="submission" date="2025-08" db="UniProtKB">
        <authorList>
            <consortium name="RefSeq"/>
        </authorList>
    </citation>
    <scope>IDENTIFICATION</scope>
</reference>
<dbReference type="GO" id="GO:0005634">
    <property type="term" value="C:nucleus"/>
    <property type="evidence" value="ECO:0007669"/>
    <property type="project" value="UniProtKB-SubCell"/>
</dbReference>
<dbReference type="PROSITE" id="PS00973">
    <property type="entry name" value="USP_2"/>
    <property type="match status" value="1"/>
</dbReference>
<dbReference type="FunFam" id="2.60.210.10:FF:000014">
    <property type="entry name" value="Ubiquitin carboxyl-terminal hydrolase 7"/>
    <property type="match status" value="1"/>
</dbReference>
<dbReference type="InterPro" id="IPR002083">
    <property type="entry name" value="MATH/TRAF_dom"/>
</dbReference>
<feature type="domain" description="USP" evidence="15">
    <location>
        <begin position="169"/>
        <end position="477"/>
    </location>
</feature>
<dbReference type="Pfam" id="PF00443">
    <property type="entry name" value="UCH"/>
    <property type="match status" value="1"/>
</dbReference>
<gene>
    <name evidence="17" type="primary">LOC103509124</name>
</gene>
<dbReference type="InterPro" id="IPR029346">
    <property type="entry name" value="USP_C"/>
</dbReference>
<keyword evidence="6" id="KW-0645">Protease</keyword>
<evidence type="ECO:0000256" key="12">
    <source>
        <dbReference type="ARBA" id="ARBA00031508"/>
    </source>
</evidence>
<comment type="subcellular location">
    <subcellularLocation>
        <location evidence="2">Nucleus</location>
    </subcellularLocation>
</comment>
<dbReference type="GO" id="GO:0004843">
    <property type="term" value="F:cysteine-type deubiquitinase activity"/>
    <property type="evidence" value="ECO:0007669"/>
    <property type="project" value="UniProtKB-EC"/>
</dbReference>
<dbReference type="Gene3D" id="2.60.210.10">
    <property type="entry name" value="Apoptosis, Tumor Necrosis Factor Receptor Associated Protein 2, Chain A"/>
    <property type="match status" value="1"/>
</dbReference>
<name>A0A3Q0IST7_DIACI</name>
<dbReference type="Proteomes" id="UP000079169">
    <property type="component" value="Unplaced"/>
</dbReference>
<dbReference type="PaxDb" id="121845-A0A3Q0IST7"/>
<dbReference type="InterPro" id="IPR018200">
    <property type="entry name" value="USP_CS"/>
</dbReference>
<proteinExistence type="inferred from homology"/>
<dbReference type="FunFam" id="3.90.70.10:FF:000005">
    <property type="entry name" value="Ubiquitin carboxyl-terminal hydrolase 7"/>
    <property type="match status" value="1"/>
</dbReference>
<evidence type="ECO:0000256" key="6">
    <source>
        <dbReference type="ARBA" id="ARBA00022670"/>
    </source>
</evidence>
<dbReference type="GO" id="GO:0006508">
    <property type="term" value="P:proteolysis"/>
    <property type="evidence" value="ECO:0007669"/>
    <property type="project" value="UniProtKB-KW"/>
</dbReference>
<keyword evidence="10" id="KW-0539">Nucleus</keyword>
<evidence type="ECO:0000256" key="2">
    <source>
        <dbReference type="ARBA" id="ARBA00004123"/>
    </source>
</evidence>
<dbReference type="STRING" id="121845.A0A3Q0IST7"/>
<accession>A0A3Q0IST7</accession>
<dbReference type="SUPFAM" id="SSF49599">
    <property type="entry name" value="TRAF domain-like"/>
    <property type="match status" value="1"/>
</dbReference>
<feature type="region of interest" description="Disordered" evidence="13">
    <location>
        <begin position="1"/>
        <end position="23"/>
    </location>
</feature>
<evidence type="ECO:0000256" key="1">
    <source>
        <dbReference type="ARBA" id="ARBA00000707"/>
    </source>
</evidence>
<feature type="compositionally biased region" description="Polar residues" evidence="13">
    <location>
        <begin position="1"/>
        <end position="16"/>
    </location>
</feature>
<organism evidence="16 17">
    <name type="scientific">Diaphorina citri</name>
    <name type="common">Asian citrus psyllid</name>
    <dbReference type="NCBI Taxonomy" id="121845"/>
    <lineage>
        <taxon>Eukaryota</taxon>
        <taxon>Metazoa</taxon>
        <taxon>Ecdysozoa</taxon>
        <taxon>Arthropoda</taxon>
        <taxon>Hexapoda</taxon>
        <taxon>Insecta</taxon>
        <taxon>Pterygota</taxon>
        <taxon>Neoptera</taxon>
        <taxon>Paraneoptera</taxon>
        <taxon>Hemiptera</taxon>
        <taxon>Sternorrhyncha</taxon>
        <taxon>Psylloidea</taxon>
        <taxon>Psyllidae</taxon>
        <taxon>Diaphorininae</taxon>
        <taxon>Diaphorina</taxon>
    </lineage>
</organism>
<evidence type="ECO:0000256" key="9">
    <source>
        <dbReference type="ARBA" id="ARBA00022807"/>
    </source>
</evidence>
<dbReference type="Pfam" id="PF22486">
    <property type="entry name" value="MATH_2"/>
    <property type="match status" value="1"/>
</dbReference>
<dbReference type="Pfam" id="PF14533">
    <property type="entry name" value="USP7_C2"/>
    <property type="match status" value="2"/>
</dbReference>
<dbReference type="PROSITE" id="PS50144">
    <property type="entry name" value="MATH"/>
    <property type="match status" value="1"/>
</dbReference>
<dbReference type="GeneID" id="103509124"/>
<dbReference type="Pfam" id="PF12436">
    <property type="entry name" value="USP7_ICP0_bdg"/>
    <property type="match status" value="2"/>
</dbReference>
<dbReference type="EC" id="3.4.19.12" evidence="4"/>
<keyword evidence="7" id="KW-0833">Ubl conjugation pathway</keyword>
<dbReference type="PANTHER" id="PTHR24006">
    <property type="entry name" value="UBIQUITIN CARBOXYL-TERMINAL HYDROLASE"/>
    <property type="match status" value="1"/>
</dbReference>
<dbReference type="PANTHER" id="PTHR24006:SF644">
    <property type="entry name" value="UBIQUITIN CARBOXYL-TERMINAL HYDROLASE 7"/>
    <property type="match status" value="1"/>
</dbReference>
<comment type="catalytic activity">
    <reaction evidence="1">
        <text>Thiol-dependent hydrolysis of ester, thioester, amide, peptide and isopeptide bonds formed by the C-terminal Gly of ubiquitin (a 76-residue protein attached to proteins as an intracellular targeting signal).</text>
        <dbReference type="EC" id="3.4.19.12"/>
    </reaction>
</comment>
<dbReference type="InterPro" id="IPR038765">
    <property type="entry name" value="Papain-like_cys_pep_sf"/>
</dbReference>